<reference evidence="2 3" key="1">
    <citation type="submission" date="2022-12" db="EMBL/GenBank/DDBJ databases">
        <title>Draft genome sequence of Paenibacillus sp. dW9.</title>
        <authorList>
            <person name="Choi E.-W."/>
            <person name="Kim D.-U."/>
        </authorList>
    </citation>
    <scope>NUCLEOTIDE SEQUENCE [LARGE SCALE GENOMIC DNA]</scope>
    <source>
        <strain evidence="3">dW9</strain>
    </source>
</reference>
<dbReference type="InterPro" id="IPR000415">
    <property type="entry name" value="Nitroreductase-like"/>
</dbReference>
<dbReference type="Pfam" id="PF00899">
    <property type="entry name" value="ThiF"/>
    <property type="match status" value="1"/>
</dbReference>
<accession>A0ABT4QJ34</accession>
<evidence type="ECO:0000259" key="1">
    <source>
        <dbReference type="Pfam" id="PF00899"/>
    </source>
</evidence>
<feature type="domain" description="THIF-type NAD/FAD binding fold" evidence="1">
    <location>
        <begin position="121"/>
        <end position="310"/>
    </location>
</feature>
<sequence>MSTSLELLQNQASFVDLDAEKNRYRPIIFDLSVQEDMEAFEELMKINRLWGIHDQIETQLTDLAKSRSPHKKLTSLELELEVAKIVRDVRVNQYGRWVYFPWSGRLVHLLPPEEFHELRLDRNRNKITYEEQKQLGNVTVGIVGLSVGNAAALTMALEGVFGHIKLADFDTLDLSNMNRIRAGVYDLGIPKTVLAARQIYEINPYANITLYNQGVTLDNIDQFLSGTPKVDILIDECDSISLKFLLREKARELKLPVLMETSDRGMLDVERFDLEPSRPLFHGLCGNLTSKDIHVCDNETKIEAALSIIGTDTISSRSAASMIEIEQTISTWPQLASDVILGGSSLTAAVRRIGLGNRLLSGRRYVDLDNFLDQGGVQTPEPSYPAQMPERGLAQPSKKEEFIPELIRFFVNHAVLAPSGGNCQPWQFCYQHDKLHIIHDRKRSKNLLDTTNHGSYIALGAAIENIVIAARFRQYDSKVNLFPFDENRDIAASIEFAPFQDIYPEPEESLYHEISKRVTNRHVDSTDLITENELDRLNEALMSDNSKLHLVTDKQVMCEIADLLGQGDRIRFLNPELHREMMGEIRWNDKQTLETYYGIDLKTLEMTSAQAAGMRLLARPEVANILYQMNGGKALEKGAKDSIAYSSAVGLISMIGRQNEDWIKAGRQIQRLWLTATKLGLAFQPMTALLFMFDLLHQGSNTLFSAIEKADLMNLHSDLYRLFNLPPDMTPVMLFRIAKADEVTIRSLRLPVDWVLTKELPSIQEVRV</sequence>
<evidence type="ECO:0000313" key="3">
    <source>
        <dbReference type="Proteomes" id="UP001527882"/>
    </source>
</evidence>
<dbReference type="SUPFAM" id="SSF55469">
    <property type="entry name" value="FMN-dependent nitroreductase-like"/>
    <property type="match status" value="2"/>
</dbReference>
<dbReference type="RefSeq" id="WP_269885395.1">
    <property type="nucleotide sequence ID" value="NZ_JAQAGZ010000028.1"/>
</dbReference>
<dbReference type="InterPro" id="IPR035985">
    <property type="entry name" value="Ubiquitin-activating_enz"/>
</dbReference>
<name>A0ABT4QJ34_9BACL</name>
<comment type="caution">
    <text evidence="2">The sequence shown here is derived from an EMBL/GenBank/DDBJ whole genome shotgun (WGS) entry which is preliminary data.</text>
</comment>
<keyword evidence="3" id="KW-1185">Reference proteome</keyword>
<dbReference type="SUPFAM" id="SSF69572">
    <property type="entry name" value="Activating enzymes of the ubiquitin-like proteins"/>
    <property type="match status" value="1"/>
</dbReference>
<dbReference type="Proteomes" id="UP001527882">
    <property type="component" value="Unassembled WGS sequence"/>
</dbReference>
<dbReference type="PANTHER" id="PTHR43267:SF3">
    <property type="entry name" value="THIF PROTEIN"/>
    <property type="match status" value="1"/>
</dbReference>
<dbReference type="PANTHER" id="PTHR43267">
    <property type="entry name" value="TRNA THREONYLCARBAMOYLADENOSINE DEHYDRATASE"/>
    <property type="match status" value="1"/>
</dbReference>
<dbReference type="Gene3D" id="3.40.109.30">
    <property type="entry name" value="putative nitroreductase (tm1586), domain 2"/>
    <property type="match status" value="1"/>
</dbReference>
<proteinExistence type="predicted"/>
<dbReference type="EMBL" id="JAQAGZ010000028">
    <property type="protein sequence ID" value="MCZ8516860.1"/>
    <property type="molecule type" value="Genomic_DNA"/>
</dbReference>
<dbReference type="InterPro" id="IPR000594">
    <property type="entry name" value="ThiF_NAD_FAD-bd"/>
</dbReference>
<protein>
    <submittedName>
        <fullName evidence="2">Rv1355c family protein</fullName>
    </submittedName>
</protein>
<evidence type="ECO:0000313" key="2">
    <source>
        <dbReference type="EMBL" id="MCZ8516860.1"/>
    </source>
</evidence>
<gene>
    <name evidence="2" type="ORF">O9H85_31765</name>
</gene>
<dbReference type="Gene3D" id="3.40.50.720">
    <property type="entry name" value="NAD(P)-binding Rossmann-like Domain"/>
    <property type="match status" value="1"/>
</dbReference>
<dbReference type="InterPro" id="IPR045886">
    <property type="entry name" value="ThiF/MoeB/HesA"/>
</dbReference>
<dbReference type="CDD" id="cd01483">
    <property type="entry name" value="E1_enzyme_family"/>
    <property type="match status" value="1"/>
</dbReference>
<dbReference type="NCBIfam" id="NF005901">
    <property type="entry name" value="PRK07877.1"/>
    <property type="match status" value="1"/>
</dbReference>
<organism evidence="2 3">
    <name type="scientific">Paenibacillus gyeongsangnamensis</name>
    <dbReference type="NCBI Taxonomy" id="3388067"/>
    <lineage>
        <taxon>Bacteria</taxon>
        <taxon>Bacillati</taxon>
        <taxon>Bacillota</taxon>
        <taxon>Bacilli</taxon>
        <taxon>Bacillales</taxon>
        <taxon>Paenibacillaceae</taxon>
        <taxon>Paenibacillus</taxon>
    </lineage>
</organism>
<dbReference type="Gene3D" id="3.40.109.10">
    <property type="entry name" value="NADH Oxidase"/>
    <property type="match status" value="1"/>
</dbReference>